<dbReference type="EMBL" id="MLQQ01000044">
    <property type="protein sequence ID" value="OIJ09421.1"/>
    <property type="molecule type" value="Genomic_DNA"/>
</dbReference>
<comment type="caution">
    <text evidence="1">The sequence shown here is derived from an EMBL/GenBank/DDBJ whole genome shotgun (WGS) entry which is preliminary data.</text>
</comment>
<protein>
    <submittedName>
        <fullName evidence="1">Uncharacterized protein</fullName>
    </submittedName>
</protein>
<dbReference type="OrthoDB" id="9954588at2"/>
<evidence type="ECO:0000313" key="1">
    <source>
        <dbReference type="EMBL" id="OIJ09421.1"/>
    </source>
</evidence>
<keyword evidence="2" id="KW-1185">Reference proteome</keyword>
<accession>A0A1S2LAJ5</accession>
<dbReference type="Proteomes" id="UP000180098">
    <property type="component" value="Unassembled WGS sequence"/>
</dbReference>
<sequence>MDKKLYLDVNLFHDYYDSGCGNPFDEVEIRDFCLKYTHLFTHAAQQVNTDCDVCKSDTGMSYAYIFNFYDDEEDYKLVASMVSGLPSFEDFEEELAQLAIIPCTECGRWQVTH</sequence>
<evidence type="ECO:0000313" key="2">
    <source>
        <dbReference type="Proteomes" id="UP000180098"/>
    </source>
</evidence>
<proteinExistence type="predicted"/>
<gene>
    <name evidence="1" type="ORF">BKP35_16330</name>
</gene>
<dbReference type="RefSeq" id="WP_071314446.1">
    <property type="nucleotide sequence ID" value="NZ_MLQQ01000044.1"/>
</dbReference>
<name>A0A1S2LAJ5_9BACI</name>
<organism evidence="1 2">
    <name type="scientific">Anaerobacillus arseniciselenatis</name>
    <dbReference type="NCBI Taxonomy" id="85682"/>
    <lineage>
        <taxon>Bacteria</taxon>
        <taxon>Bacillati</taxon>
        <taxon>Bacillota</taxon>
        <taxon>Bacilli</taxon>
        <taxon>Bacillales</taxon>
        <taxon>Bacillaceae</taxon>
        <taxon>Anaerobacillus</taxon>
    </lineage>
</organism>
<reference evidence="1 2" key="1">
    <citation type="submission" date="2016-10" db="EMBL/GenBank/DDBJ databases">
        <title>Draft genome sequences of four alkaliphilic bacteria belonging to the Anaerobacillus genus.</title>
        <authorList>
            <person name="Bassil N.M."/>
            <person name="Lloyd J.R."/>
        </authorList>
    </citation>
    <scope>NUCLEOTIDE SEQUENCE [LARGE SCALE GENOMIC DNA]</scope>
    <source>
        <strain evidence="1 2">DSM 15340</strain>
    </source>
</reference>
<dbReference type="AlphaFoldDB" id="A0A1S2LAJ5"/>